<feature type="compositionally biased region" description="Basic and acidic residues" evidence="1">
    <location>
        <begin position="306"/>
        <end position="332"/>
    </location>
</feature>
<feature type="compositionally biased region" description="Pro residues" evidence="1">
    <location>
        <begin position="71"/>
        <end position="84"/>
    </location>
</feature>
<feature type="region of interest" description="Disordered" evidence="1">
    <location>
        <begin position="54"/>
        <end position="86"/>
    </location>
</feature>
<dbReference type="AlphaFoldDB" id="A0A6J4UJ40"/>
<evidence type="ECO:0000313" key="2">
    <source>
        <dbReference type="EMBL" id="CAA9550979.1"/>
    </source>
</evidence>
<dbReference type="EMBL" id="CADCWE010000192">
    <property type="protein sequence ID" value="CAA9550979.1"/>
    <property type="molecule type" value="Genomic_DNA"/>
</dbReference>
<feature type="region of interest" description="Disordered" evidence="1">
    <location>
        <begin position="234"/>
        <end position="368"/>
    </location>
</feature>
<reference evidence="2" key="1">
    <citation type="submission" date="2020-02" db="EMBL/GenBank/DDBJ databases">
        <authorList>
            <person name="Meier V. D."/>
        </authorList>
    </citation>
    <scope>NUCLEOTIDE SEQUENCE</scope>
    <source>
        <strain evidence="2">AVDCRST_MAG73</strain>
    </source>
</reference>
<feature type="compositionally biased region" description="Basic and acidic residues" evidence="1">
    <location>
        <begin position="169"/>
        <end position="179"/>
    </location>
</feature>
<proteinExistence type="predicted"/>
<evidence type="ECO:0000256" key="1">
    <source>
        <dbReference type="SAM" id="MobiDB-lite"/>
    </source>
</evidence>
<sequence>MKQAQQQRCGTCRFFEVGSIAGSGRCLHPLRCNTVGAIVMVRKGELSCRNSWDSSLWQPRPNHGSGDEVSPPRPSDTIPTPPGLAPAWSLGALASSPAGTPVAGGHDQDVVVGQEPVRGIAQPARTSAVAQSTRSAIFHARDRYRQEQAQRSVKRSAFDDPLPDGSASEYDRDELRERSWSLPDGGATVADVLPAPFQAEEMRCPDEAPWSPGPVVTPGAGFDTEVLPVPSSEVPVSQAPAEDGIDPFDSVPKIEPGFALPRAKTAPRRSLFGRPREDDRAALAFDPVSGRPPSIPADASTQGPDPARHPEPRDVVVEPERLRHDNDRDDGRISPAALDFDGPSVDRPGDRPAGPLGLVPPRQAPADRVPPVRLSYELAFDRAAQLRLASDAAFRPAERDATVPADDAFEHHPTDRIVERDPVGAIAAGGEPIADLESNATVFGGMESDDDTLDMTIRLSPHLPRECRTCRDFRPADSGTRGWCTNQWAFTHRRMVDAADAPCQTTLGCWWLPNDRECLAEVDVRRHSEPTPLLDAWLIQRDLAEERAEPVRRRRRS</sequence>
<organism evidence="2">
    <name type="scientific">uncultured Thermomicrobiales bacterium</name>
    <dbReference type="NCBI Taxonomy" id="1645740"/>
    <lineage>
        <taxon>Bacteria</taxon>
        <taxon>Pseudomonadati</taxon>
        <taxon>Thermomicrobiota</taxon>
        <taxon>Thermomicrobia</taxon>
        <taxon>Thermomicrobiales</taxon>
        <taxon>environmental samples</taxon>
    </lineage>
</organism>
<accession>A0A6J4UJ40</accession>
<name>A0A6J4UJ40_9BACT</name>
<gene>
    <name evidence="2" type="ORF">AVDCRST_MAG73-2911</name>
</gene>
<protein>
    <submittedName>
        <fullName evidence="2">Uncharacterized protein</fullName>
    </submittedName>
</protein>
<feature type="region of interest" description="Disordered" evidence="1">
    <location>
        <begin position="143"/>
        <end position="187"/>
    </location>
</feature>